<organism evidence="2 3">
    <name type="scientific">Nocardia pseudobrasiliensis</name>
    <dbReference type="NCBI Taxonomy" id="45979"/>
    <lineage>
        <taxon>Bacteria</taxon>
        <taxon>Bacillati</taxon>
        <taxon>Actinomycetota</taxon>
        <taxon>Actinomycetes</taxon>
        <taxon>Mycobacteriales</taxon>
        <taxon>Nocardiaceae</taxon>
        <taxon>Nocardia</taxon>
    </lineage>
</organism>
<dbReference type="EMBL" id="QQBC01000014">
    <property type="protein sequence ID" value="RDI61433.1"/>
    <property type="molecule type" value="Genomic_DNA"/>
</dbReference>
<accession>A0A370HSB9</accession>
<name>A0A370HSB9_9NOCA</name>
<feature type="compositionally biased region" description="Low complexity" evidence="1">
    <location>
        <begin position="266"/>
        <end position="279"/>
    </location>
</feature>
<dbReference type="InterPro" id="IPR021391">
    <property type="entry name" value="DUF3027"/>
</dbReference>
<evidence type="ECO:0000313" key="3">
    <source>
        <dbReference type="Proteomes" id="UP000254869"/>
    </source>
</evidence>
<gene>
    <name evidence="2" type="ORF">DFR76_114158</name>
</gene>
<evidence type="ECO:0000313" key="2">
    <source>
        <dbReference type="EMBL" id="RDI61433.1"/>
    </source>
</evidence>
<dbReference type="Proteomes" id="UP000254869">
    <property type="component" value="Unassembled WGS sequence"/>
</dbReference>
<dbReference type="STRING" id="1210086.GCA_001613105_07045"/>
<keyword evidence="3" id="KW-1185">Reference proteome</keyword>
<evidence type="ECO:0000256" key="1">
    <source>
        <dbReference type="SAM" id="MobiDB-lite"/>
    </source>
</evidence>
<feature type="region of interest" description="Disordered" evidence="1">
    <location>
        <begin position="338"/>
        <end position="502"/>
    </location>
</feature>
<feature type="compositionally biased region" description="Polar residues" evidence="1">
    <location>
        <begin position="401"/>
        <end position="424"/>
    </location>
</feature>
<dbReference type="Pfam" id="PF11228">
    <property type="entry name" value="DUF3027"/>
    <property type="match status" value="1"/>
</dbReference>
<feature type="compositionally biased region" description="Low complexity" evidence="1">
    <location>
        <begin position="440"/>
        <end position="451"/>
    </location>
</feature>
<dbReference type="AlphaFoldDB" id="A0A370HSB9"/>
<proteinExistence type="predicted"/>
<protein>
    <submittedName>
        <fullName evidence="2">DUF3027 family protein</fullName>
    </submittedName>
</protein>
<feature type="region of interest" description="Disordered" evidence="1">
    <location>
        <begin position="248"/>
        <end position="287"/>
    </location>
</feature>
<sequence>MRPILAEAVGLARRALLELQPTGVGEHLGVTAEDEYAATHHFAATLPGYRGWQWAVVVAAPLEAEYATVSESALLPGPDALVAPDFVPWDQRVRPGDLAPGDLLAPPVDDPRLVPGYLVTGDPVVDEVIEEIGLGRPQVLSREGREEAALRWYTDYGPDTDMARSAPSTCGVCGFFVPLAGAFRSAFGVCANAMGADGHVVHTEYGCGAHSDTVVPTGTGSPLYEAYDDAAVDLIPTTDLRRPADAVVAEDASADGPEPKSEEIVAESASVTTETESSAGNSQVAVGDADSAVAETISSASPEVVDTDVEVVPADESVAASKVAVGDVDSAVEGTVSAEVAEDDAPEVRTSAQDSASAGVEADSAVAVVPTADERSASADESVGAPGSAVEGAAARDSEATVGSSDSVVVSATDEQSVSASGSVVETEAAGGGHSEQSPEAASVSESVVEAEVVDSEVDSAVVAEGTAGEGDSAVGVEGTAGEVDSAVEAEGTAGGSESVVEAEGAVGEVDSEVAGPVPSGAEDSGERAHYSDAWAVSAVRVKPGEVGGAEER</sequence>
<reference evidence="2 3" key="1">
    <citation type="submission" date="2018-07" db="EMBL/GenBank/DDBJ databases">
        <title>Genomic Encyclopedia of Type Strains, Phase IV (KMG-IV): sequencing the most valuable type-strain genomes for metagenomic binning, comparative biology and taxonomic classification.</title>
        <authorList>
            <person name="Goeker M."/>
        </authorList>
    </citation>
    <scope>NUCLEOTIDE SEQUENCE [LARGE SCALE GENOMIC DNA]</scope>
    <source>
        <strain evidence="2 3">DSM 44290</strain>
    </source>
</reference>
<comment type="caution">
    <text evidence="2">The sequence shown here is derived from an EMBL/GenBank/DDBJ whole genome shotgun (WGS) entry which is preliminary data.</text>
</comment>